<evidence type="ECO:0000256" key="7">
    <source>
        <dbReference type="HAMAP-Rule" id="MF_00156"/>
    </source>
</evidence>
<protein>
    <recommendedName>
        <fullName evidence="7">3-methyl-2-oxobutanoate hydroxymethyltransferase</fullName>
        <ecNumber evidence="7">2.1.2.11</ecNumber>
    </recommendedName>
    <alternativeName>
        <fullName evidence="7">Ketopantoate hydroxymethyltransferase</fullName>
        <shortName evidence="7">KPHMT</shortName>
    </alternativeName>
</protein>
<evidence type="ECO:0000256" key="8">
    <source>
        <dbReference type="PIRSR" id="PIRSR000388-1"/>
    </source>
</evidence>
<evidence type="ECO:0000256" key="5">
    <source>
        <dbReference type="ARBA" id="ARBA00022679"/>
    </source>
</evidence>
<evidence type="ECO:0000256" key="4">
    <source>
        <dbReference type="ARBA" id="ARBA00022655"/>
    </source>
</evidence>
<organism evidence="11 12">
    <name type="scientific">Corynebacterium maris DSM 45190</name>
    <dbReference type="NCBI Taxonomy" id="1224163"/>
    <lineage>
        <taxon>Bacteria</taxon>
        <taxon>Bacillati</taxon>
        <taxon>Actinomycetota</taxon>
        <taxon>Actinomycetes</taxon>
        <taxon>Mycobacteriales</taxon>
        <taxon>Corynebacteriaceae</taxon>
        <taxon>Corynebacterium</taxon>
    </lineage>
</organism>
<dbReference type="EC" id="2.1.2.11" evidence="7"/>
<evidence type="ECO:0000256" key="9">
    <source>
        <dbReference type="PIRSR" id="PIRSR000388-2"/>
    </source>
</evidence>
<dbReference type="NCBIfam" id="NF001452">
    <property type="entry name" value="PRK00311.1"/>
    <property type="match status" value="1"/>
</dbReference>
<dbReference type="RefSeq" id="WP_020933435.1">
    <property type="nucleotide sequence ID" value="NC_021915.1"/>
</dbReference>
<dbReference type="Proteomes" id="UP000015388">
    <property type="component" value="Chromosome"/>
</dbReference>
<dbReference type="GO" id="GO:0015940">
    <property type="term" value="P:pantothenate biosynthetic process"/>
    <property type="evidence" value="ECO:0007669"/>
    <property type="project" value="UniProtKB-UniRule"/>
</dbReference>
<reference evidence="11 12" key="1">
    <citation type="submission" date="2012-11" db="EMBL/GenBank/DDBJ databases">
        <title>The complete genome sequence of Corynebacterium maris Coryn-1 (=DSM 45190).</title>
        <authorList>
            <person name="Schaffert L."/>
            <person name="Albersmeier A."/>
            <person name="Kalinowski J."/>
            <person name="Ruckert C."/>
        </authorList>
    </citation>
    <scope>NUCLEOTIDE SEQUENCE [LARGE SCALE GENOMIC DNA]</scope>
    <source>
        <strain evidence="12">Coryn-1</strain>
    </source>
</reference>
<dbReference type="CDD" id="cd06557">
    <property type="entry name" value="KPHMT-like"/>
    <property type="match status" value="1"/>
</dbReference>
<proteinExistence type="inferred from homology"/>
<comment type="subcellular location">
    <subcellularLocation>
        <location evidence="7">Cytoplasm</location>
    </subcellularLocation>
</comment>
<dbReference type="InterPro" id="IPR015813">
    <property type="entry name" value="Pyrv/PenolPyrv_kinase-like_dom"/>
</dbReference>
<keyword evidence="4 7" id="KW-0566">Pantothenate biosynthesis</keyword>
<sequence>MNGIDAARVRTRHFAQAKAEGRRISALTSYDALTATIFDEAGIDLLLVGDSAANVVYGRETTLSMTVDEMAVMATAVAAAAQRALVCVDLPFGSYEVSEEQAVATAVRFMQETGVAAVKLEGGVERAGAIRRIVDAGVPVIGHIGFTPQSEHALGGAVIQGRGAGREKLRADALAVQEAGAFAVVLEMVPAEIAAEITAELDVVTIGIGAGDGTDGQILVWQDAFGLNRGRTARFVRQYADLGEQLLDAAKNYAADVADGSFPDEAESYEDTAR</sequence>
<dbReference type="GO" id="GO:0000287">
    <property type="term" value="F:magnesium ion binding"/>
    <property type="evidence" value="ECO:0007669"/>
    <property type="project" value="TreeGrafter"/>
</dbReference>
<keyword evidence="7 10" id="KW-0479">Metal-binding</keyword>
<feature type="binding site" evidence="7 10">
    <location>
        <position position="50"/>
    </location>
    <ligand>
        <name>Mg(2+)</name>
        <dbReference type="ChEBI" id="CHEBI:18420"/>
    </ligand>
</feature>
<dbReference type="eggNOG" id="COG0413">
    <property type="taxonomic scope" value="Bacteria"/>
</dbReference>
<dbReference type="HAMAP" id="MF_00156">
    <property type="entry name" value="PanB"/>
    <property type="match status" value="1"/>
</dbReference>
<dbReference type="PANTHER" id="PTHR20881:SF0">
    <property type="entry name" value="3-METHYL-2-OXOBUTANOATE HYDROXYMETHYLTRANSFERASE"/>
    <property type="match status" value="1"/>
</dbReference>
<keyword evidence="12" id="KW-1185">Reference proteome</keyword>
<comment type="catalytic activity">
    <reaction evidence="7">
        <text>(6R)-5,10-methylene-5,6,7,8-tetrahydrofolate + 3-methyl-2-oxobutanoate + H2O = 2-dehydropantoate + (6S)-5,6,7,8-tetrahydrofolate</text>
        <dbReference type="Rhea" id="RHEA:11824"/>
        <dbReference type="ChEBI" id="CHEBI:11561"/>
        <dbReference type="ChEBI" id="CHEBI:11851"/>
        <dbReference type="ChEBI" id="CHEBI:15377"/>
        <dbReference type="ChEBI" id="CHEBI:15636"/>
        <dbReference type="ChEBI" id="CHEBI:57453"/>
        <dbReference type="EC" id="2.1.2.11"/>
    </reaction>
</comment>
<evidence type="ECO:0000313" key="12">
    <source>
        <dbReference type="Proteomes" id="UP000015388"/>
    </source>
</evidence>
<dbReference type="NCBIfam" id="TIGR00222">
    <property type="entry name" value="panB"/>
    <property type="match status" value="1"/>
</dbReference>
<keyword evidence="5 7" id="KW-0808">Transferase</keyword>
<dbReference type="Gene3D" id="3.20.20.60">
    <property type="entry name" value="Phosphoenolpyruvate-binding domains"/>
    <property type="match status" value="1"/>
</dbReference>
<dbReference type="SUPFAM" id="SSF51621">
    <property type="entry name" value="Phosphoenolpyruvate/pyruvate domain"/>
    <property type="match status" value="1"/>
</dbReference>
<evidence type="ECO:0000256" key="3">
    <source>
        <dbReference type="ARBA" id="ARBA00011424"/>
    </source>
</evidence>
<comment type="pathway">
    <text evidence="1 7">Cofactor biosynthesis; (R)-pantothenate biosynthesis; (R)-pantoate from 3-methyl-2-oxobutanoate: step 1/2.</text>
</comment>
<dbReference type="KEGG" id="cmd:B841_00085"/>
<keyword evidence="11" id="KW-0489">Methyltransferase</keyword>
<dbReference type="STRING" id="1224163.B841_00085"/>
<keyword evidence="7" id="KW-0963">Cytoplasm</keyword>
<evidence type="ECO:0000256" key="10">
    <source>
        <dbReference type="PIRSR" id="PIRSR000388-3"/>
    </source>
</evidence>
<dbReference type="EMBL" id="CP003924">
    <property type="protein sequence ID" value="AGS33500.1"/>
    <property type="molecule type" value="Genomic_DNA"/>
</dbReference>
<dbReference type="HOGENOM" id="CLU_036645_1_0_11"/>
<dbReference type="PIRSF" id="PIRSF000388">
    <property type="entry name" value="Pantoate_hydroxy_MeTrfase"/>
    <property type="match status" value="1"/>
</dbReference>
<evidence type="ECO:0000256" key="6">
    <source>
        <dbReference type="ARBA" id="ARBA00056497"/>
    </source>
</evidence>
<comment type="cofactor">
    <cofactor evidence="7 10">
        <name>Mg(2+)</name>
        <dbReference type="ChEBI" id="CHEBI:18420"/>
    </cofactor>
    <text evidence="7 10">Binds 1 Mg(2+) ion per subunit.</text>
</comment>
<comment type="similarity">
    <text evidence="2 7">Belongs to the PanB family.</text>
</comment>
<dbReference type="OrthoDB" id="9781789at2"/>
<accession>S5SZ30</accession>
<feature type="binding site" evidence="7 9">
    <location>
        <position position="119"/>
    </location>
    <ligand>
        <name>3-methyl-2-oxobutanoate</name>
        <dbReference type="ChEBI" id="CHEBI:11851"/>
    </ligand>
</feature>
<keyword evidence="7 10" id="KW-0460">Magnesium</keyword>
<evidence type="ECO:0000313" key="11">
    <source>
        <dbReference type="EMBL" id="AGS33500.1"/>
    </source>
</evidence>
<dbReference type="PATRIC" id="fig|1224163.3.peg.16"/>
<feature type="binding site" evidence="7 9">
    <location>
        <begin position="50"/>
        <end position="51"/>
    </location>
    <ligand>
        <name>3-methyl-2-oxobutanoate</name>
        <dbReference type="ChEBI" id="CHEBI:11851"/>
    </ligand>
</feature>
<dbReference type="FunFam" id="3.20.20.60:FF:000003">
    <property type="entry name" value="3-methyl-2-oxobutanoate hydroxymethyltransferase"/>
    <property type="match status" value="1"/>
</dbReference>
<dbReference type="GO" id="GO:0003864">
    <property type="term" value="F:3-methyl-2-oxobutanoate hydroxymethyltransferase activity"/>
    <property type="evidence" value="ECO:0007669"/>
    <property type="project" value="UniProtKB-UniRule"/>
</dbReference>
<dbReference type="AlphaFoldDB" id="S5SZ30"/>
<evidence type="ECO:0000256" key="2">
    <source>
        <dbReference type="ARBA" id="ARBA00008676"/>
    </source>
</evidence>
<dbReference type="GO" id="GO:0032259">
    <property type="term" value="P:methylation"/>
    <property type="evidence" value="ECO:0007669"/>
    <property type="project" value="UniProtKB-KW"/>
</dbReference>
<dbReference type="GO" id="GO:0005737">
    <property type="term" value="C:cytoplasm"/>
    <property type="evidence" value="ECO:0007669"/>
    <property type="project" value="UniProtKB-SubCell"/>
</dbReference>
<evidence type="ECO:0000256" key="1">
    <source>
        <dbReference type="ARBA" id="ARBA00005033"/>
    </source>
</evidence>
<dbReference type="PANTHER" id="PTHR20881">
    <property type="entry name" value="3-METHYL-2-OXOBUTANOATE HYDROXYMETHYLTRANSFERASE"/>
    <property type="match status" value="1"/>
</dbReference>
<feature type="active site" description="Proton acceptor" evidence="7 8">
    <location>
        <position position="187"/>
    </location>
</feature>
<feature type="binding site" evidence="7 9">
    <location>
        <position position="89"/>
    </location>
    <ligand>
        <name>3-methyl-2-oxobutanoate</name>
        <dbReference type="ChEBI" id="CHEBI:11851"/>
    </ligand>
</feature>
<feature type="binding site" evidence="7 10">
    <location>
        <position position="89"/>
    </location>
    <ligand>
        <name>Mg(2+)</name>
        <dbReference type="ChEBI" id="CHEBI:18420"/>
    </ligand>
</feature>
<dbReference type="GO" id="GO:0008168">
    <property type="term" value="F:methyltransferase activity"/>
    <property type="evidence" value="ECO:0007669"/>
    <property type="project" value="UniProtKB-KW"/>
</dbReference>
<dbReference type="InterPro" id="IPR040442">
    <property type="entry name" value="Pyrv_kinase-like_dom_sf"/>
</dbReference>
<dbReference type="Pfam" id="PF02548">
    <property type="entry name" value="Pantoate_transf"/>
    <property type="match status" value="1"/>
</dbReference>
<dbReference type="InterPro" id="IPR003700">
    <property type="entry name" value="Pantoate_hydroxy_MeTrfase"/>
</dbReference>
<name>S5SZ30_9CORY</name>
<comment type="subunit">
    <text evidence="3 7">Homodecamer; pentamer of dimers.</text>
</comment>
<feature type="binding site" evidence="7 10">
    <location>
        <position position="121"/>
    </location>
    <ligand>
        <name>Mg(2+)</name>
        <dbReference type="ChEBI" id="CHEBI:18420"/>
    </ligand>
</feature>
<dbReference type="UniPathway" id="UPA00028">
    <property type="reaction ID" value="UER00003"/>
</dbReference>
<gene>
    <name evidence="7 11" type="primary">panB</name>
    <name evidence="11" type="ORF">B841_00085</name>
</gene>
<comment type="function">
    <text evidence="6 7">Catalyzes the reversible reaction in which hydroxymethyl group from 5,10-methylenetetrahydrofolate is transferred onto alpha-ketoisovalerate to form ketopantoate.</text>
</comment>